<gene>
    <name evidence="2" type="ORF">CDOO_04470</name>
</gene>
<name>A0A097IEM9_9CORY</name>
<organism evidence="2 3">
    <name type="scientific">Corynebacterium doosanense CAU 212 = DSM 45436</name>
    <dbReference type="NCBI Taxonomy" id="558173"/>
    <lineage>
        <taxon>Bacteria</taxon>
        <taxon>Bacillati</taxon>
        <taxon>Actinomycetota</taxon>
        <taxon>Actinomycetes</taxon>
        <taxon>Mycobacteriales</taxon>
        <taxon>Corynebacteriaceae</taxon>
        <taxon>Corynebacterium</taxon>
    </lineage>
</organism>
<dbReference type="RefSeq" id="WP_018021899.1">
    <property type="nucleotide sequence ID" value="NZ_AQUX01000004.1"/>
</dbReference>
<dbReference type="HOGENOM" id="CLU_117101_1_0_11"/>
<dbReference type="EMBL" id="CP006764">
    <property type="protein sequence ID" value="AIT60585.1"/>
    <property type="molecule type" value="Genomic_DNA"/>
</dbReference>
<evidence type="ECO:0000256" key="1">
    <source>
        <dbReference type="SAM" id="SignalP"/>
    </source>
</evidence>
<proteinExistence type="predicted"/>
<keyword evidence="3" id="KW-1185">Reference proteome</keyword>
<keyword evidence="1" id="KW-0732">Signal</keyword>
<feature type="chain" id="PRO_5001935808" description="SCP domain-containing protein" evidence="1">
    <location>
        <begin position="27"/>
        <end position="160"/>
    </location>
</feature>
<reference evidence="2 3" key="1">
    <citation type="submission" date="2013-09" db="EMBL/GenBank/DDBJ databases">
        <title>Complete genome sequence of Corynebacterium doosanense CAU 212(T) (=DSM 45436(T)), isolated from activated sludge.</title>
        <authorList>
            <person name="Schaffert L."/>
            <person name="Albersmeier A."/>
            <person name="Kalinowski J."/>
            <person name="Ruckert C."/>
        </authorList>
    </citation>
    <scope>NUCLEOTIDE SEQUENCE [LARGE SCALE GENOMIC DNA]</scope>
    <source>
        <strain evidence="2 3">CAU 212</strain>
    </source>
</reference>
<feature type="signal peptide" evidence="1">
    <location>
        <begin position="1"/>
        <end position="26"/>
    </location>
</feature>
<dbReference type="KEGG" id="cdo:CDOO_04470"/>
<dbReference type="STRING" id="558173.CDOO_04470"/>
<evidence type="ECO:0000313" key="2">
    <source>
        <dbReference type="EMBL" id="AIT60585.1"/>
    </source>
</evidence>
<protein>
    <recommendedName>
        <fullName evidence="4">SCP domain-containing protein</fullName>
    </recommendedName>
</protein>
<dbReference type="eggNOG" id="ENOG5031JD6">
    <property type="taxonomic scope" value="Bacteria"/>
</dbReference>
<sequence>MRILKASVAAALTATLALGAAPAAGAQTLASPTALSSQVNVPVPGQVLPGDSVAKRLQAATDRHLADMGHTRNGEAELIANAWAAQAAAGQVEFKAGAGKGTILDNRGEGQVYRFTSADAEARIAWLDREANMAGERHGFGTAVIQQGDTVYLAEFFLGA</sequence>
<dbReference type="Proteomes" id="UP000029914">
    <property type="component" value="Chromosome"/>
</dbReference>
<evidence type="ECO:0000313" key="3">
    <source>
        <dbReference type="Proteomes" id="UP000029914"/>
    </source>
</evidence>
<evidence type="ECO:0008006" key="4">
    <source>
        <dbReference type="Google" id="ProtNLM"/>
    </source>
</evidence>
<dbReference type="OrthoDB" id="4425496at2"/>
<dbReference type="AlphaFoldDB" id="A0A097IEM9"/>
<accession>A0A097IEM9</accession>